<accession>A0A9N8YPR5</accession>
<dbReference type="GO" id="GO:0051260">
    <property type="term" value="P:protein homooligomerization"/>
    <property type="evidence" value="ECO:0007669"/>
    <property type="project" value="InterPro"/>
</dbReference>
<sequence length="161" mass="18888">MNHQQPQSDEPVTLTVGGIKYETITQTLARYPETLLGQMYKDSVMKRMTGTNNYAFDRDEEEKLNDFISMLVEIGLKLKWFMMEYKKKVADVDVMVFDGKSDESHCTYGKARAYRFQVDGFTLLTEYQKEIQDRMKKIAPKLNAFLEIEKKRATIWLELMS</sequence>
<proteinExistence type="predicted"/>
<keyword evidence="3" id="KW-1185">Reference proteome</keyword>
<dbReference type="SUPFAM" id="SSF54695">
    <property type="entry name" value="POZ domain"/>
    <property type="match status" value="1"/>
</dbReference>
<evidence type="ECO:0000313" key="3">
    <source>
        <dbReference type="Proteomes" id="UP000789831"/>
    </source>
</evidence>
<organism evidence="2 3">
    <name type="scientific">Ambispora gerdemannii</name>
    <dbReference type="NCBI Taxonomy" id="144530"/>
    <lineage>
        <taxon>Eukaryota</taxon>
        <taxon>Fungi</taxon>
        <taxon>Fungi incertae sedis</taxon>
        <taxon>Mucoromycota</taxon>
        <taxon>Glomeromycotina</taxon>
        <taxon>Glomeromycetes</taxon>
        <taxon>Archaeosporales</taxon>
        <taxon>Ambisporaceae</taxon>
        <taxon>Ambispora</taxon>
    </lineage>
</organism>
<comment type="caution">
    <text evidence="2">The sequence shown here is derived from an EMBL/GenBank/DDBJ whole genome shotgun (WGS) entry which is preliminary data.</text>
</comment>
<dbReference type="Proteomes" id="UP000789831">
    <property type="component" value="Unassembled WGS sequence"/>
</dbReference>
<dbReference type="EMBL" id="CAJVPL010000051">
    <property type="protein sequence ID" value="CAG8438725.1"/>
    <property type="molecule type" value="Genomic_DNA"/>
</dbReference>
<feature type="domain" description="Potassium channel tetramerisation-type BTB" evidence="1">
    <location>
        <begin position="12"/>
        <end position="61"/>
    </location>
</feature>
<dbReference type="InterPro" id="IPR003131">
    <property type="entry name" value="T1-type_BTB"/>
</dbReference>
<dbReference type="OrthoDB" id="2414723at2759"/>
<name>A0A9N8YPR5_9GLOM</name>
<reference evidence="2" key="1">
    <citation type="submission" date="2021-06" db="EMBL/GenBank/DDBJ databases">
        <authorList>
            <person name="Kallberg Y."/>
            <person name="Tangrot J."/>
            <person name="Rosling A."/>
        </authorList>
    </citation>
    <scope>NUCLEOTIDE SEQUENCE</scope>
    <source>
        <strain evidence="2">MT106</strain>
    </source>
</reference>
<dbReference type="Pfam" id="PF02214">
    <property type="entry name" value="BTB_2"/>
    <property type="match status" value="1"/>
</dbReference>
<dbReference type="Gene3D" id="3.30.710.10">
    <property type="entry name" value="Potassium Channel Kv1.1, Chain A"/>
    <property type="match status" value="1"/>
</dbReference>
<dbReference type="InterPro" id="IPR011333">
    <property type="entry name" value="SKP1/BTB/POZ_sf"/>
</dbReference>
<dbReference type="AlphaFoldDB" id="A0A9N8YPR5"/>
<evidence type="ECO:0000259" key="1">
    <source>
        <dbReference type="Pfam" id="PF02214"/>
    </source>
</evidence>
<evidence type="ECO:0000313" key="2">
    <source>
        <dbReference type="EMBL" id="CAG8438725.1"/>
    </source>
</evidence>
<gene>
    <name evidence="2" type="ORF">AGERDE_LOCUS883</name>
</gene>
<protein>
    <submittedName>
        <fullName evidence="2">7861_t:CDS:1</fullName>
    </submittedName>
</protein>